<accession>A0A0H4VFE5</accession>
<dbReference type="PANTHER" id="PTHR35146">
    <property type="entry name" value="UPF0178 PROTEIN YAII"/>
    <property type="match status" value="1"/>
</dbReference>
<dbReference type="Proteomes" id="UP000059113">
    <property type="component" value="Chromosome"/>
</dbReference>
<dbReference type="NCBIfam" id="NF001095">
    <property type="entry name" value="PRK00124.1"/>
    <property type="match status" value="1"/>
</dbReference>
<dbReference type="HAMAP" id="MF_00489">
    <property type="entry name" value="UPF0178"/>
    <property type="match status" value="1"/>
</dbReference>
<evidence type="ECO:0000313" key="3">
    <source>
        <dbReference type="EMBL" id="AKQ43452.2"/>
    </source>
</evidence>
<evidence type="ECO:0000256" key="1">
    <source>
        <dbReference type="ARBA" id="ARBA00008522"/>
    </source>
</evidence>
<organism evidence="3 4">
    <name type="scientific">Aurantiacibacter atlanticus</name>
    <dbReference type="NCBI Taxonomy" id="1648404"/>
    <lineage>
        <taxon>Bacteria</taxon>
        <taxon>Pseudomonadati</taxon>
        <taxon>Pseudomonadota</taxon>
        <taxon>Alphaproteobacteria</taxon>
        <taxon>Sphingomonadales</taxon>
        <taxon>Erythrobacteraceae</taxon>
        <taxon>Aurantiacibacter</taxon>
    </lineage>
</organism>
<comment type="similarity">
    <text evidence="1 2">Belongs to the UPF0178 family.</text>
</comment>
<reference evidence="3 4" key="1">
    <citation type="journal article" date="2015" name="Int. J. Syst. Evol. Microbiol.">
        <title>Erythrobacter atlanticus sp. nov., a bacterium from ocean sediment able to degrade polycyclic aromatic hydrocarbons.</title>
        <authorList>
            <person name="Zhuang L."/>
            <person name="Liu Y."/>
            <person name="Wang L."/>
            <person name="Wang W."/>
            <person name="Shao Z."/>
        </authorList>
    </citation>
    <scope>NUCLEOTIDE SEQUENCE [LARGE SCALE GENOMIC DNA]</scope>
    <source>
        <strain evidence="4">s21-N3</strain>
    </source>
</reference>
<evidence type="ECO:0000313" key="4">
    <source>
        <dbReference type="Proteomes" id="UP000059113"/>
    </source>
</evidence>
<proteinExistence type="inferred from homology"/>
<dbReference type="PANTHER" id="PTHR35146:SF1">
    <property type="entry name" value="UPF0178 PROTEIN YAII"/>
    <property type="match status" value="1"/>
</dbReference>
<dbReference type="Pfam" id="PF02639">
    <property type="entry name" value="DUF188"/>
    <property type="match status" value="1"/>
</dbReference>
<gene>
    <name evidence="3" type="ORF">CP97_12950</name>
</gene>
<keyword evidence="4" id="KW-1185">Reference proteome</keyword>
<name>A0A0H4VFE5_9SPHN</name>
<dbReference type="RefSeq" id="WP_174539168.1">
    <property type="nucleotide sequence ID" value="NZ_CP011310.1"/>
</dbReference>
<reference evidence="4" key="2">
    <citation type="submission" date="2015-04" db="EMBL/GenBank/DDBJ databases">
        <title>The complete genome sequence of Erythrobacter sp. s21-N3.</title>
        <authorList>
            <person name="Zhuang L."/>
            <person name="Liu Y."/>
            <person name="Shao Z."/>
        </authorList>
    </citation>
    <scope>NUCLEOTIDE SEQUENCE [LARGE SCALE GENOMIC DNA]</scope>
    <source>
        <strain evidence="4">s21-N3</strain>
    </source>
</reference>
<dbReference type="InterPro" id="IPR003791">
    <property type="entry name" value="UPF0178"/>
</dbReference>
<dbReference type="KEGG" id="ery:CP97_12950"/>
<sequence length="154" mass="16618">MTATASQITILVDADACPVKDEIYRVADRFSAQVRVVSNAPFRVPVSERIKRVVVADTFDAADDWIAEQAGPHSIVITADILLAQRCLEAGARVLAHDGREFDQASIGSVIATRAIMADLRSGMDGIGGGPPPFSKADRSRFLQSLDRVLVNLR</sequence>
<evidence type="ECO:0000256" key="2">
    <source>
        <dbReference type="HAMAP-Rule" id="MF_00489"/>
    </source>
</evidence>
<dbReference type="AlphaFoldDB" id="A0A0H4VFE5"/>
<dbReference type="EMBL" id="CP011310">
    <property type="protein sequence ID" value="AKQ43452.2"/>
    <property type="molecule type" value="Genomic_DNA"/>
</dbReference>
<protein>
    <recommendedName>
        <fullName evidence="2">UPF0178 protein CP97_12950</fullName>
    </recommendedName>
</protein>